<evidence type="ECO:0000313" key="2">
    <source>
        <dbReference type="EMBL" id="KAF2013576.1"/>
    </source>
</evidence>
<dbReference type="PANTHER" id="PTHR48079">
    <property type="entry name" value="PROTEIN YEEZ"/>
    <property type="match status" value="1"/>
</dbReference>
<dbReference type="Proteomes" id="UP000799778">
    <property type="component" value="Unassembled WGS sequence"/>
</dbReference>
<reference evidence="2" key="1">
    <citation type="journal article" date="2020" name="Stud. Mycol.">
        <title>101 Dothideomycetes genomes: a test case for predicting lifestyles and emergence of pathogens.</title>
        <authorList>
            <person name="Haridas S."/>
            <person name="Albert R."/>
            <person name="Binder M."/>
            <person name="Bloem J."/>
            <person name="Labutti K."/>
            <person name="Salamov A."/>
            <person name="Andreopoulos B."/>
            <person name="Baker S."/>
            <person name="Barry K."/>
            <person name="Bills G."/>
            <person name="Bluhm B."/>
            <person name="Cannon C."/>
            <person name="Castanera R."/>
            <person name="Culley D."/>
            <person name="Daum C."/>
            <person name="Ezra D."/>
            <person name="Gonzalez J."/>
            <person name="Henrissat B."/>
            <person name="Kuo A."/>
            <person name="Liang C."/>
            <person name="Lipzen A."/>
            <person name="Lutzoni F."/>
            <person name="Magnuson J."/>
            <person name="Mondo S."/>
            <person name="Nolan M."/>
            <person name="Ohm R."/>
            <person name="Pangilinan J."/>
            <person name="Park H.-J."/>
            <person name="Ramirez L."/>
            <person name="Alfaro M."/>
            <person name="Sun H."/>
            <person name="Tritt A."/>
            <person name="Yoshinaga Y."/>
            <person name="Zwiers L.-H."/>
            <person name="Turgeon B."/>
            <person name="Goodwin S."/>
            <person name="Spatafora J."/>
            <person name="Crous P."/>
            <person name="Grigoriev I."/>
        </authorList>
    </citation>
    <scope>NUCLEOTIDE SEQUENCE</scope>
    <source>
        <strain evidence="2">CBS 175.79</strain>
    </source>
</reference>
<dbReference type="AlphaFoldDB" id="A0A6A5XL10"/>
<accession>A0A6A5XL10</accession>
<proteinExistence type="predicted"/>
<dbReference type="GO" id="GO:0004029">
    <property type="term" value="F:aldehyde dehydrogenase (NAD+) activity"/>
    <property type="evidence" value="ECO:0007669"/>
    <property type="project" value="TreeGrafter"/>
</dbReference>
<dbReference type="GeneID" id="54285939"/>
<dbReference type="PANTHER" id="PTHR48079:SF6">
    <property type="entry name" value="NAD(P)-BINDING DOMAIN-CONTAINING PROTEIN-RELATED"/>
    <property type="match status" value="1"/>
</dbReference>
<dbReference type="EMBL" id="ML978071">
    <property type="protein sequence ID" value="KAF2013576.1"/>
    <property type="molecule type" value="Genomic_DNA"/>
</dbReference>
<protein>
    <submittedName>
        <fullName evidence="2">NAD(P)-binding protein</fullName>
    </submittedName>
</protein>
<dbReference type="SUPFAM" id="SSF51735">
    <property type="entry name" value="NAD(P)-binding Rossmann-fold domains"/>
    <property type="match status" value="1"/>
</dbReference>
<dbReference type="InterPro" id="IPR036291">
    <property type="entry name" value="NAD(P)-bd_dom_sf"/>
</dbReference>
<organism evidence="2 3">
    <name type="scientific">Aaosphaeria arxii CBS 175.79</name>
    <dbReference type="NCBI Taxonomy" id="1450172"/>
    <lineage>
        <taxon>Eukaryota</taxon>
        <taxon>Fungi</taxon>
        <taxon>Dikarya</taxon>
        <taxon>Ascomycota</taxon>
        <taxon>Pezizomycotina</taxon>
        <taxon>Dothideomycetes</taxon>
        <taxon>Pleosporomycetidae</taxon>
        <taxon>Pleosporales</taxon>
        <taxon>Pleosporales incertae sedis</taxon>
        <taxon>Aaosphaeria</taxon>
    </lineage>
</organism>
<gene>
    <name evidence="2" type="ORF">BU24DRAFT_424571</name>
</gene>
<sequence length="351" mass="38672">MAHNILITGGSGYLGGTLLARWKEANLPPHGKVFALVRSQHQEEAVKQYNAEPISINFDDAGALETAIIDNDISIVFHLFNPTDTEYSVAFIKALSEVKKRTGKEVHFVFTTGAKIFSNHVAAPTDKPLLDTDPALFEIQKNMENKGPHPRFNQAVKANNIVIETAEQYGVRSYIFAPCIVYGKGEGFGNPISIQTVAIVQAAKALRQVYKVDAGRPTWPVCHVLDNTGLYLQILRKILSGEEIGHGRSGYYLASPGSIAWDDLYLAIAKAMKQRNAVDDISVKEADDDILGKMGDALKCPKDFVAVQVGGLCTFTAENGKRIGWKPRYEPQHILETADEEVELILKHLKD</sequence>
<dbReference type="GO" id="GO:0005737">
    <property type="term" value="C:cytoplasm"/>
    <property type="evidence" value="ECO:0007669"/>
    <property type="project" value="TreeGrafter"/>
</dbReference>
<dbReference type="Gene3D" id="3.40.50.720">
    <property type="entry name" value="NAD(P)-binding Rossmann-like Domain"/>
    <property type="match status" value="1"/>
</dbReference>
<dbReference type="InterPro" id="IPR051783">
    <property type="entry name" value="NAD(P)-dependent_oxidoreduct"/>
</dbReference>
<evidence type="ECO:0000313" key="3">
    <source>
        <dbReference type="Proteomes" id="UP000799778"/>
    </source>
</evidence>
<dbReference type="Pfam" id="PF01370">
    <property type="entry name" value="Epimerase"/>
    <property type="match status" value="1"/>
</dbReference>
<name>A0A6A5XL10_9PLEO</name>
<dbReference type="RefSeq" id="XP_033381915.1">
    <property type="nucleotide sequence ID" value="XM_033528542.1"/>
</dbReference>
<evidence type="ECO:0000259" key="1">
    <source>
        <dbReference type="Pfam" id="PF01370"/>
    </source>
</evidence>
<dbReference type="InterPro" id="IPR001509">
    <property type="entry name" value="Epimerase_deHydtase"/>
</dbReference>
<keyword evidence="3" id="KW-1185">Reference proteome</keyword>
<dbReference type="OrthoDB" id="10262413at2759"/>
<feature type="domain" description="NAD-dependent epimerase/dehydratase" evidence="1">
    <location>
        <begin position="5"/>
        <end position="241"/>
    </location>
</feature>